<evidence type="ECO:0000259" key="2">
    <source>
        <dbReference type="Pfam" id="PF15463"/>
    </source>
</evidence>
<dbReference type="GO" id="GO:0017025">
    <property type="term" value="F:TBP-class protein binding"/>
    <property type="evidence" value="ECO:0007669"/>
    <property type="project" value="TreeGrafter"/>
</dbReference>
<reference evidence="3 4" key="1">
    <citation type="submission" date="2016-03" db="EMBL/GenBank/DDBJ databases">
        <authorList>
            <person name="Ploux O."/>
        </authorList>
    </citation>
    <scope>NUCLEOTIDE SEQUENCE [LARGE SCALE GENOMIC DNA]</scope>
    <source>
        <strain evidence="3 4">UAMH 11012</strain>
    </source>
</reference>
<dbReference type="OrthoDB" id="5346740at2759"/>
<organism evidence="3 4">
    <name type="scientific">Phialocephala subalpina</name>
    <dbReference type="NCBI Taxonomy" id="576137"/>
    <lineage>
        <taxon>Eukaryota</taxon>
        <taxon>Fungi</taxon>
        <taxon>Dikarya</taxon>
        <taxon>Ascomycota</taxon>
        <taxon>Pezizomycotina</taxon>
        <taxon>Leotiomycetes</taxon>
        <taxon>Helotiales</taxon>
        <taxon>Mollisiaceae</taxon>
        <taxon>Phialocephala</taxon>
        <taxon>Phialocephala fortinii species complex</taxon>
    </lineage>
</organism>
<dbReference type="InterPro" id="IPR029178">
    <property type="entry name" value="Ecm11_C"/>
</dbReference>
<feature type="compositionally biased region" description="Low complexity" evidence="1">
    <location>
        <begin position="72"/>
        <end position="86"/>
    </location>
</feature>
<feature type="region of interest" description="Disordered" evidence="1">
    <location>
        <begin position="126"/>
        <end position="300"/>
    </location>
</feature>
<gene>
    <name evidence="3" type="ORF">PAC_12429</name>
</gene>
<keyword evidence="4" id="KW-1185">Reference proteome</keyword>
<dbReference type="GO" id="GO:0070860">
    <property type="term" value="C:RNA polymerase I core factor complex"/>
    <property type="evidence" value="ECO:0007669"/>
    <property type="project" value="TreeGrafter"/>
</dbReference>
<protein>
    <recommendedName>
        <fullName evidence="2">Extracellular mutant protein 11 C-terminal domain-containing protein</fullName>
    </recommendedName>
</protein>
<dbReference type="EMBL" id="FJOG01000021">
    <property type="protein sequence ID" value="CZR62532.1"/>
    <property type="molecule type" value="Genomic_DNA"/>
</dbReference>
<feature type="compositionally biased region" description="Polar residues" evidence="1">
    <location>
        <begin position="61"/>
        <end position="71"/>
    </location>
</feature>
<name>A0A1L7XBY5_9HELO</name>
<evidence type="ECO:0000313" key="4">
    <source>
        <dbReference type="Proteomes" id="UP000184330"/>
    </source>
</evidence>
<evidence type="ECO:0000256" key="1">
    <source>
        <dbReference type="SAM" id="MobiDB-lite"/>
    </source>
</evidence>
<feature type="compositionally biased region" description="Low complexity" evidence="1">
    <location>
        <begin position="37"/>
        <end position="51"/>
    </location>
</feature>
<feature type="compositionally biased region" description="Basic residues" evidence="1">
    <location>
        <begin position="139"/>
        <end position="148"/>
    </location>
</feature>
<dbReference type="Proteomes" id="UP000184330">
    <property type="component" value="Unassembled WGS sequence"/>
</dbReference>
<feature type="compositionally biased region" description="Basic and acidic residues" evidence="1">
    <location>
        <begin position="234"/>
        <end position="254"/>
    </location>
</feature>
<dbReference type="STRING" id="576137.A0A1L7XBY5"/>
<dbReference type="PANTHER" id="PTHR28244:SF1">
    <property type="entry name" value="RNA POLYMERASE I-SPECIFIC TRANSCRIPTION INITIATION FACTOR RRN11"/>
    <property type="match status" value="1"/>
</dbReference>
<dbReference type="AlphaFoldDB" id="A0A1L7XBY5"/>
<evidence type="ECO:0000313" key="3">
    <source>
        <dbReference type="EMBL" id="CZR62532.1"/>
    </source>
</evidence>
<dbReference type="PANTHER" id="PTHR28244">
    <property type="entry name" value="RNA POLYMERASE I-SPECIFIC TRANSCRIPTION INITIATION FACTOR RRN11"/>
    <property type="match status" value="1"/>
</dbReference>
<dbReference type="Pfam" id="PF15463">
    <property type="entry name" value="ECM11"/>
    <property type="match status" value="1"/>
</dbReference>
<feature type="compositionally biased region" description="Basic and acidic residues" evidence="1">
    <location>
        <begin position="174"/>
        <end position="189"/>
    </location>
</feature>
<accession>A0A1L7XBY5</accession>
<dbReference type="InterPro" id="IPR053029">
    <property type="entry name" value="RNA_pol_I-specific_init_factor"/>
</dbReference>
<dbReference type="GO" id="GO:0042790">
    <property type="term" value="P:nucleolar large rRNA transcription by RNA polymerase I"/>
    <property type="evidence" value="ECO:0007669"/>
    <property type="project" value="TreeGrafter"/>
</dbReference>
<dbReference type="GO" id="GO:0001164">
    <property type="term" value="F:RNA polymerase I core promoter sequence-specific DNA binding"/>
    <property type="evidence" value="ECO:0007669"/>
    <property type="project" value="TreeGrafter"/>
</dbReference>
<proteinExistence type="predicted"/>
<feature type="domain" description="Extracellular mutant protein 11 C-terminal" evidence="2">
    <location>
        <begin position="300"/>
        <end position="433"/>
    </location>
</feature>
<sequence length="438" mass="49370">MATRFIESGGRNRPGSPATGGKGIIPERASAQKFKISTGSKAMASSTSAAKLPSTAPAPGYNSNPSTTRNTFPQPQFYPQQPPSFSRGGLDSSSVASDFDKTITSDLGIELNGGHEFYEDEDMYSQHAEYDSYGQSRHPTPHKHKLHHQSPMVDLKVEQEGQRHLASSISGRFEGQHNKSRSFELRPAEEPASGQLAAQGSRKRSRSRERNGQLNAPSTILEERSSQMDDFDEELRMPEELDVRQPEAEVLQERDEQEEEDFETPSNSPRKNRLAPEPPSSQPGPIIKAAATTPKQKGPDYEDAALQKMSYTQLEKEPWEKVDENRSFQLAKPLKDTSLLADKMEHYVSSQEQDAQVAFFKQMPNHEWEEAGDWFVEQFADLMKKIKNKRVDKRAITKKYEEEISARERLVRGKSDNLDREFRDMRVGGEGILKGKRV</sequence>
<feature type="region of interest" description="Disordered" evidence="1">
    <location>
        <begin position="1"/>
        <end position="97"/>
    </location>
</feature>